<feature type="region of interest" description="Disordered" evidence="1">
    <location>
        <begin position="358"/>
        <end position="389"/>
    </location>
</feature>
<feature type="compositionally biased region" description="Low complexity" evidence="1">
    <location>
        <begin position="463"/>
        <end position="472"/>
    </location>
</feature>
<sequence length="2253" mass="245936">MTGNPRRVQQLSHQFENKKNLDPIPKPISYSSSINYLRKRKLVMSNSFESQSPAEEPRKFNKILCQPKTTTSTSHPNISPEVINPTILLTPASNPTTSGSASPNINQSPKPPTHELKHSASDPDPTSQETTLTLQSRPLSRSGSYKSLRNVTPPAQSTQVRKIPSIRMSPGVKAMLNNSRSNSLSSVDSVHSPRLNRLPSDGSSANLTQPSPAGNQSRLFSPRSTTTTTQTSLPQDSSSSVSNPEQGQTIPGWVPTTLPLRKLSQRSNQSSLFGSRNMSSTNRDQLHPRPSTSIGTYPELSSTEEVYNLEQQRKAHSSLPPTDYPDSSDKDLPSFSYCNGDKGIEELLETLGYSAGFKSKTPTGSLMRSSSRDGEDRSSGRDWSQGRAPVVMLDIEGDEFTIHEHSLSPVSERTELSTISSKKSQNRQRSSANPQNTLSQRFISQNGFQSTAPLCLSPNKHLSPPTSSSTTSPKRRTRPESDRPNSSTSVSPNQDSTLGLNFTDRAKVFGEAKSIRPREFSHLNKSALSNDILSSPTQLCHLSPDDPQAATSRPSLQRIPKKATALIQMFEGGTSPASSSSPQKSKPPSSCQASTLALSHPAPINRLQYPTLTHVLSTPSQRSAFEALEASRRARAARQQRHYASGSAIDDLPTHPTRATYDDDRIPQNVAPSSPVTSTLGSTIEFSEAEQERIRLRNERRERVALAEKGQLAPPSPPKDFRTPISEQHIHHRKSIASSIATTLSDVQILQHGSIWYRNPETHDWRETRGLLTAEAVYLMNQNGDVDPSTGGQPIELSLRNCTAVESVRSKRAYGPDFSEPHLHILRIAWTEFDHSTNARVEHEEFLGCTRATQRADWVGAIWQVAHDLGGFIEQPDIPLAGKSTSSPSASPRPDPSTAQSLSQSPNEPGISTSPRLDAVTLVDRAMSVAESSRRLSASSSSFPALPRTHPAQPSSSVLSSSESVMSSATTTLQSELDRELSKAAAGSSSHPQPSTNHLYSEAASQMHRDALGELRNSEPGPQNDLIDPNLERQPSRAKSPELDIFAMLERMSVRGSIHNRTSQFYDAPAPPPPSAAAALLQSQRSPNMHNPQPISPAELADISALENDASSSHHSFHTMRPTSAAGVHERFLDSPRSSVAISSNHGDNQSTHSTPRHPRYTLQDPGKTPTGRVLSCVNSSPPSQADLPTPTGRGAWSDLERKSAQTDNNELLGALPRRAVQRDLQRILTTIERKDSKLIDESNSLGNHLDNIQTQLKNVADKLKDHANEKDDEANGNTGEEPTIADKVDYMLSLCNILLESQHKVSAAVEKNLKAHGVNLDSKSIHTRSMRSTTNTSRQSACESVPEPEQDQVQEPKPLSPLPEASLDEDQRSSFSRIPGSPPLPPLPTEEVPEPEPVPVEVAVQEAGLSRIENLLVALLSRMDEAAVVKQQPEAEGLNLPPPLPEKDEQSVVEEEEQIRRGLSMSSGIRSSTLDLDADVALWKSSGRAGPRAWPSSCSQVSEDRASSRSSDARPKPAGQRVYAPTETDNSDQQNYQMIPDYNQAYEAEDAVARRIAGERARAARRLEGLSTPYGMSRSSVYGGFDHQQQDHHQAVASPSQSEAQLADRNEKSHWSITTPSPDLDMPTEPPLPPPKDERPPPEEIILSPPPPMPPVLTLSERVQSLRSSRASTRPASVVSSTRSRPQQPLPEAPIEQPEQVPQNIMMMPPPQPAISTDEIKLVFKETLEDHSNQQAPMFDEMVNLLRTQDQVSQATVMNQAEVSRYLTQLNSHLEGVLQKKSEDVELITESVKKLQDQLGMLIEQSNRMALVGVQSGQVEQPMPDTDRGLTDGEGEGEGGGEGGEGQEVQQVEPEQSEQQGIHFEVEEGADVNVNTEVPEEGGGGIRQMSSMTKRPSAAHRIGGPRARKISLAGKSLRGPRMPTTLSNVGKLWGGPTPAADRAARWGGAAGGGTLKRAPTGKSAMTAAGEPVNVEGALAGLSGDETVVEGGGDVDERTGTIAMGVSHILKLLRENQTKEEERRRQKEVEKASQPKPTISDEMEQRRAKIEELQLRREATLAEDKAKNMEAIMMGMRQQAAEHDKLLKQIVEEMGKRKGPEYEEEEQRRRHEEAMEGVNRVLTTVESGVMTHLEEFKAQMFAEMKQTFEKVGELRDQKQQIQSDIADMLCFMSKVRGGGPDPRWQYPLSASSLPPVSVAGSVTGGDHGMATGYAPIPALYPTPQMDYPDRAELGPEVETKSTAGFGPRPPGRR</sequence>
<comment type="caution">
    <text evidence="2">The sequence shown here is derived from an EMBL/GenBank/DDBJ whole genome shotgun (WGS) entry which is preliminary data.</text>
</comment>
<accession>A0A9P6NU54</accession>
<feature type="compositionally biased region" description="Polar residues" evidence="1">
    <location>
        <begin position="1528"/>
        <end position="1538"/>
    </location>
</feature>
<feature type="region of interest" description="Disordered" evidence="1">
    <location>
        <begin position="931"/>
        <end position="998"/>
    </location>
</feature>
<feature type="region of interest" description="Disordered" evidence="1">
    <location>
        <begin position="310"/>
        <end position="335"/>
    </location>
</feature>
<feature type="region of interest" description="Disordered" evidence="1">
    <location>
        <begin position="1431"/>
        <end position="1472"/>
    </location>
</feature>
<dbReference type="EMBL" id="MU167220">
    <property type="protein sequence ID" value="KAG0150274.1"/>
    <property type="molecule type" value="Genomic_DNA"/>
</dbReference>
<feature type="region of interest" description="Disordered" evidence="1">
    <location>
        <begin position="1139"/>
        <end position="1197"/>
    </location>
</feature>
<feature type="compositionally biased region" description="Low complexity" evidence="1">
    <location>
        <begin position="420"/>
        <end position="431"/>
    </location>
</feature>
<feature type="region of interest" description="Disordered" evidence="1">
    <location>
        <begin position="2015"/>
        <end position="2045"/>
    </location>
</feature>
<feature type="region of interest" description="Disordered" evidence="1">
    <location>
        <begin position="2219"/>
        <end position="2253"/>
    </location>
</feature>
<feature type="region of interest" description="Disordered" evidence="1">
    <location>
        <begin position="403"/>
        <end position="436"/>
    </location>
</feature>
<feature type="compositionally biased region" description="Low complexity" evidence="1">
    <location>
        <begin position="884"/>
        <end position="899"/>
    </location>
</feature>
<dbReference type="Proteomes" id="UP000886653">
    <property type="component" value="Unassembled WGS sequence"/>
</dbReference>
<proteinExistence type="predicted"/>
<keyword evidence="3" id="KW-1185">Reference proteome</keyword>
<feature type="compositionally biased region" description="Polar residues" evidence="1">
    <location>
        <begin position="91"/>
        <end position="108"/>
    </location>
</feature>
<feature type="compositionally biased region" description="Basic and acidic residues" evidence="1">
    <location>
        <begin position="1503"/>
        <end position="1516"/>
    </location>
</feature>
<feature type="compositionally biased region" description="Polar residues" evidence="1">
    <location>
        <begin position="484"/>
        <end position="500"/>
    </location>
</feature>
<feature type="compositionally biased region" description="Low complexity" evidence="1">
    <location>
        <begin position="1848"/>
        <end position="1860"/>
    </location>
</feature>
<feature type="region of interest" description="Disordered" evidence="1">
    <location>
        <begin position="88"/>
        <end position="298"/>
    </location>
</feature>
<reference evidence="2" key="1">
    <citation type="submission" date="2013-11" db="EMBL/GenBank/DDBJ databases">
        <title>Genome sequence of the fusiform rust pathogen reveals effectors for host alternation and coevolution with pine.</title>
        <authorList>
            <consortium name="DOE Joint Genome Institute"/>
            <person name="Smith K."/>
            <person name="Pendleton A."/>
            <person name="Kubisiak T."/>
            <person name="Anderson C."/>
            <person name="Salamov A."/>
            <person name="Aerts A."/>
            <person name="Riley R."/>
            <person name="Clum A."/>
            <person name="Lindquist E."/>
            <person name="Ence D."/>
            <person name="Campbell M."/>
            <person name="Kronenberg Z."/>
            <person name="Feau N."/>
            <person name="Dhillon B."/>
            <person name="Hamelin R."/>
            <person name="Burleigh J."/>
            <person name="Smith J."/>
            <person name="Yandell M."/>
            <person name="Nelson C."/>
            <person name="Grigoriev I."/>
            <person name="Davis J."/>
        </authorList>
    </citation>
    <scope>NUCLEOTIDE SEQUENCE</scope>
    <source>
        <strain evidence="2">G11</strain>
    </source>
</reference>
<feature type="region of interest" description="Disordered" evidence="1">
    <location>
        <begin position="876"/>
        <end position="918"/>
    </location>
</feature>
<feature type="compositionally biased region" description="Polar residues" evidence="1">
    <location>
        <begin position="900"/>
        <end position="915"/>
    </location>
</feature>
<feature type="compositionally biased region" description="Low complexity" evidence="1">
    <location>
        <begin position="955"/>
        <end position="968"/>
    </location>
</feature>
<feature type="compositionally biased region" description="Polar residues" evidence="1">
    <location>
        <begin position="1662"/>
        <end position="1688"/>
    </location>
</feature>
<dbReference type="OrthoDB" id="2507336at2759"/>
<feature type="region of interest" description="Disordered" evidence="1">
    <location>
        <begin position="1486"/>
        <end position="1541"/>
    </location>
</feature>
<feature type="compositionally biased region" description="Polar residues" evidence="1">
    <location>
        <begin position="987"/>
        <end position="998"/>
    </location>
</feature>
<gene>
    <name evidence="2" type="ORF">CROQUDRAFT_720452</name>
</gene>
<feature type="region of interest" description="Disordered" evidence="1">
    <location>
        <begin position="572"/>
        <end position="596"/>
    </location>
</feature>
<feature type="region of interest" description="Disordered" evidence="1">
    <location>
        <begin position="636"/>
        <end position="679"/>
    </location>
</feature>
<feature type="region of interest" description="Disordered" evidence="1">
    <location>
        <begin position="538"/>
        <end position="557"/>
    </location>
</feature>
<feature type="compositionally biased region" description="Basic and acidic residues" evidence="1">
    <location>
        <begin position="370"/>
        <end position="380"/>
    </location>
</feature>
<name>A0A9P6NU54_9BASI</name>
<evidence type="ECO:0000313" key="2">
    <source>
        <dbReference type="EMBL" id="KAG0150274.1"/>
    </source>
</evidence>
<feature type="compositionally biased region" description="Low complexity" evidence="1">
    <location>
        <begin position="217"/>
        <end position="242"/>
    </location>
</feature>
<feature type="compositionally biased region" description="Polar residues" evidence="1">
    <location>
        <begin position="265"/>
        <end position="283"/>
    </location>
</feature>
<feature type="compositionally biased region" description="Low complexity" evidence="1">
    <location>
        <begin position="176"/>
        <end position="192"/>
    </location>
</feature>
<feature type="compositionally biased region" description="Polar residues" evidence="1">
    <location>
        <begin position="408"/>
        <end position="419"/>
    </location>
</feature>
<feature type="compositionally biased region" description="Basic and acidic residues" evidence="1">
    <location>
        <begin position="2015"/>
        <end position="2033"/>
    </location>
</feature>
<feature type="compositionally biased region" description="Polar residues" evidence="1">
    <location>
        <begin position="124"/>
        <end position="160"/>
    </location>
</feature>
<feature type="region of interest" description="Disordered" evidence="1">
    <location>
        <begin position="453"/>
        <end position="501"/>
    </location>
</feature>
<evidence type="ECO:0000256" key="1">
    <source>
        <dbReference type="SAM" id="MobiDB-lite"/>
    </source>
</evidence>
<evidence type="ECO:0000313" key="3">
    <source>
        <dbReference type="Proteomes" id="UP000886653"/>
    </source>
</evidence>
<feature type="region of interest" description="Disordered" evidence="1">
    <location>
        <begin position="1014"/>
        <end position="1038"/>
    </location>
</feature>
<feature type="compositionally biased region" description="Polar residues" evidence="1">
    <location>
        <begin position="670"/>
        <end position="679"/>
    </location>
</feature>
<organism evidence="2 3">
    <name type="scientific">Cronartium quercuum f. sp. fusiforme G11</name>
    <dbReference type="NCBI Taxonomy" id="708437"/>
    <lineage>
        <taxon>Eukaryota</taxon>
        <taxon>Fungi</taxon>
        <taxon>Dikarya</taxon>
        <taxon>Basidiomycota</taxon>
        <taxon>Pucciniomycotina</taxon>
        <taxon>Pucciniomycetes</taxon>
        <taxon>Pucciniales</taxon>
        <taxon>Coleosporiaceae</taxon>
        <taxon>Cronartium</taxon>
    </lineage>
</organism>
<feature type="compositionally biased region" description="Low complexity" evidence="1">
    <location>
        <begin position="935"/>
        <end position="947"/>
    </location>
</feature>
<feature type="region of interest" description="Disordered" evidence="1">
    <location>
        <begin position="1876"/>
        <end position="1904"/>
    </location>
</feature>
<feature type="compositionally biased region" description="Polar residues" evidence="1">
    <location>
        <begin position="1139"/>
        <end position="1154"/>
    </location>
</feature>
<feature type="compositionally biased region" description="Basic and acidic residues" evidence="1">
    <location>
        <begin position="112"/>
        <end position="121"/>
    </location>
</feature>
<evidence type="ECO:0008006" key="4">
    <source>
        <dbReference type="Google" id="ProtNLM"/>
    </source>
</evidence>
<feature type="compositionally biased region" description="Polar residues" evidence="1">
    <location>
        <begin position="201"/>
        <end position="216"/>
    </location>
</feature>
<feature type="region of interest" description="Disordered" evidence="1">
    <location>
        <begin position="1817"/>
        <end position="1860"/>
    </location>
</feature>
<feature type="compositionally biased region" description="Low complexity" evidence="1">
    <location>
        <begin position="575"/>
        <end position="594"/>
    </location>
</feature>
<protein>
    <recommendedName>
        <fullName evidence="4">PH domain-containing protein</fullName>
    </recommendedName>
</protein>
<feature type="compositionally biased region" description="Low complexity" evidence="1">
    <location>
        <begin position="1331"/>
        <end position="1341"/>
    </location>
</feature>
<feature type="compositionally biased region" description="Basic and acidic residues" evidence="1">
    <location>
        <begin position="2227"/>
        <end position="2239"/>
    </location>
</feature>
<feature type="region of interest" description="Disordered" evidence="1">
    <location>
        <begin position="1321"/>
        <end position="1397"/>
    </location>
</feature>
<feature type="region of interest" description="Disordered" evidence="1">
    <location>
        <begin position="1566"/>
        <end position="1698"/>
    </location>
</feature>